<keyword evidence="2" id="KW-1185">Reference proteome</keyword>
<dbReference type="OrthoDB" id="8441748at2"/>
<dbReference type="EMBL" id="LBJQ01000082">
    <property type="protein sequence ID" value="RXH26282.1"/>
    <property type="molecule type" value="Genomic_DNA"/>
</dbReference>
<evidence type="ECO:0000313" key="2">
    <source>
        <dbReference type="Proteomes" id="UP000289546"/>
    </source>
</evidence>
<evidence type="ECO:0000313" key="1">
    <source>
        <dbReference type="EMBL" id="RXH26282.1"/>
    </source>
</evidence>
<dbReference type="PANTHER" id="PTHR35271:SF1">
    <property type="entry name" value="ABC TRANSPORTER, SUBSTRATE-BINDING LIPOPROTEIN"/>
    <property type="match status" value="1"/>
</dbReference>
<evidence type="ECO:0008006" key="3">
    <source>
        <dbReference type="Google" id="ProtNLM"/>
    </source>
</evidence>
<organism evidence="1 2">
    <name type="scientific">Bradyrhizobium nanningense</name>
    <dbReference type="NCBI Taxonomy" id="1325118"/>
    <lineage>
        <taxon>Bacteria</taxon>
        <taxon>Pseudomonadati</taxon>
        <taxon>Pseudomonadota</taxon>
        <taxon>Alphaproteobacteria</taxon>
        <taxon>Hyphomicrobiales</taxon>
        <taxon>Nitrobacteraceae</taxon>
        <taxon>Bradyrhizobium</taxon>
    </lineage>
</organism>
<comment type="caution">
    <text evidence="1">The sequence shown here is derived from an EMBL/GenBank/DDBJ whole genome shotgun (WGS) entry which is preliminary data.</text>
</comment>
<accession>A0A4Q0S1A4</accession>
<dbReference type="AlphaFoldDB" id="A0A4Q0S1A4"/>
<gene>
    <name evidence="1" type="ORF">XH99_20245</name>
</gene>
<dbReference type="Pfam" id="PF04392">
    <property type="entry name" value="ABC_sub_bind"/>
    <property type="match status" value="1"/>
</dbReference>
<protein>
    <recommendedName>
        <fullName evidence="3">ABC transporter substrate-binding protein</fullName>
    </recommendedName>
</protein>
<dbReference type="PANTHER" id="PTHR35271">
    <property type="entry name" value="ABC TRANSPORTER, SUBSTRATE-BINDING LIPOPROTEIN-RELATED"/>
    <property type="match status" value="1"/>
</dbReference>
<dbReference type="Proteomes" id="UP000289546">
    <property type="component" value="Unassembled WGS sequence"/>
</dbReference>
<proteinExistence type="predicted"/>
<dbReference type="CDD" id="cd06325">
    <property type="entry name" value="PBP1_ABC_unchar_transporter"/>
    <property type="match status" value="1"/>
</dbReference>
<reference evidence="1 2" key="1">
    <citation type="submission" date="2015-04" db="EMBL/GenBank/DDBJ databases">
        <title>Comparative genomics of rhizobia nodulating Arachis hypogaea in China.</title>
        <authorList>
            <person name="Li Y."/>
        </authorList>
    </citation>
    <scope>NUCLEOTIDE SEQUENCE [LARGE SCALE GENOMIC DNA]</scope>
    <source>
        <strain evidence="1 2">CCBAU 51757</strain>
    </source>
</reference>
<dbReference type="InterPro" id="IPR007487">
    <property type="entry name" value="ABC_transpt-TYRBP-like"/>
</dbReference>
<name>A0A4Q0S1A4_9BRAD</name>
<dbReference type="RefSeq" id="WP_128919689.1">
    <property type="nucleotide sequence ID" value="NZ_LBJC01000027.1"/>
</dbReference>
<dbReference type="Gene3D" id="3.40.50.2300">
    <property type="match status" value="2"/>
</dbReference>
<sequence length="326" mass="35575">MKRREFITLIGGAATWPLSARAQQRRKVARVGVLWHAGSAEQEAVFLRPLLQGMTELGYVEGQNVVYEHRFAAEQPERFKAMAAELAQLKLDAIITSAPAASYAAKVATTTIPIVFIVVPDPVEGGLVDSLSRPGGNITGYAVVDVSPKRLQLFKESLPGLSRVALLINPDNRSTAQRFVDHAQAAGDPLNLTVQPVEVLGPQGFERAFSQVPRDRKTGVMTVFDSMFFNERRKMAQIAMAHGVPVMAPADVYVTAGLLMSYGPNLVDLYRRAGLYVDKILKGEKPGTLPVEQPVKYDFTINLKTARAIGLDLPPSLLARADEVIE</sequence>